<comment type="caution">
    <text evidence="1">The sequence shown here is derived from an EMBL/GenBank/DDBJ whole genome shotgun (WGS) entry which is preliminary data.</text>
</comment>
<name>A0ABV6M4K0_9ACTN</name>
<dbReference type="CDD" id="cd03025">
    <property type="entry name" value="DsbA_FrnE_like"/>
    <property type="match status" value="1"/>
</dbReference>
<gene>
    <name evidence="1" type="ORF">ACFFIA_17485</name>
</gene>
<evidence type="ECO:0000313" key="2">
    <source>
        <dbReference type="Proteomes" id="UP001589867"/>
    </source>
</evidence>
<dbReference type="SUPFAM" id="SSF52833">
    <property type="entry name" value="Thioredoxin-like"/>
    <property type="match status" value="1"/>
</dbReference>
<evidence type="ECO:0000313" key="1">
    <source>
        <dbReference type="EMBL" id="MFC0529449.1"/>
    </source>
</evidence>
<accession>A0ABV6M4K0</accession>
<dbReference type="RefSeq" id="WP_377252214.1">
    <property type="nucleotide sequence ID" value="NZ_JBHLUH010000035.1"/>
</dbReference>
<keyword evidence="2" id="KW-1185">Reference proteome</keyword>
<dbReference type="EMBL" id="JBHLUH010000035">
    <property type="protein sequence ID" value="MFC0529449.1"/>
    <property type="molecule type" value="Genomic_DNA"/>
</dbReference>
<sequence>MNEPGLVYVFDGYCAWSYGFAQTMVDLAAAYPGVPVEVLCGGLYVGAARVPLHRLGDLSGTNRRIAELTGAWFGDGYERLTADGTFVMNSTAAARGYVALRRAAPERAVELAAASQEAFFVEGRSLAGPDTHRRIAREYGLDEAAVVAGFDHPWSLRAAEAEFARVRRLGVVAFPTLLVDTGGRLTPVMTGAATARQVEERVSALLGRAVRRAGATGRHAAPE</sequence>
<proteinExistence type="predicted"/>
<dbReference type="InterPro" id="IPR036249">
    <property type="entry name" value="Thioredoxin-like_sf"/>
</dbReference>
<protein>
    <submittedName>
        <fullName evidence="1">DsbA family protein</fullName>
    </submittedName>
</protein>
<dbReference type="Gene3D" id="1.10.472.60">
    <property type="entry name" value="putative protein disulfide isomerase domain"/>
    <property type="match status" value="1"/>
</dbReference>
<dbReference type="Proteomes" id="UP001589867">
    <property type="component" value="Unassembled WGS sequence"/>
</dbReference>
<reference evidence="1 2" key="1">
    <citation type="submission" date="2024-09" db="EMBL/GenBank/DDBJ databases">
        <authorList>
            <person name="Sun Q."/>
            <person name="Mori K."/>
        </authorList>
    </citation>
    <scope>NUCLEOTIDE SEQUENCE [LARGE SCALE GENOMIC DNA]</scope>
    <source>
        <strain evidence="1 2">TBRC 3947</strain>
    </source>
</reference>
<organism evidence="1 2">
    <name type="scientific">Phytohabitans kaempferiae</name>
    <dbReference type="NCBI Taxonomy" id="1620943"/>
    <lineage>
        <taxon>Bacteria</taxon>
        <taxon>Bacillati</taxon>
        <taxon>Actinomycetota</taxon>
        <taxon>Actinomycetes</taxon>
        <taxon>Micromonosporales</taxon>
        <taxon>Micromonosporaceae</taxon>
    </lineage>
</organism>
<dbReference type="Gene3D" id="3.40.30.10">
    <property type="entry name" value="Glutaredoxin"/>
    <property type="match status" value="1"/>
</dbReference>